<keyword evidence="1" id="KW-0051">Antiviral defense</keyword>
<dbReference type="Pfam" id="PF03787">
    <property type="entry name" value="RAMPs"/>
    <property type="match status" value="1"/>
</dbReference>
<feature type="domain" description="CRISPR type III-associated protein" evidence="2">
    <location>
        <begin position="2"/>
        <end position="140"/>
    </location>
</feature>
<dbReference type="EMBL" id="OX365700">
    <property type="protein sequence ID" value="CAI4031135.1"/>
    <property type="molecule type" value="Genomic_DNA"/>
</dbReference>
<dbReference type="PANTHER" id="PTHR39965">
    <property type="entry name" value="CRISPR SYSTEM CMR SUBUNIT CMR6"/>
    <property type="match status" value="1"/>
</dbReference>
<evidence type="ECO:0000259" key="2">
    <source>
        <dbReference type="Pfam" id="PF03787"/>
    </source>
</evidence>
<reference evidence="3" key="1">
    <citation type="submission" date="2022-10" db="EMBL/GenBank/DDBJ databases">
        <authorList>
            <person name="Koch H."/>
        </authorList>
    </citation>
    <scope>NUCLEOTIDE SEQUENCE</scope>
    <source>
        <strain evidence="3">DNF</strain>
    </source>
</reference>
<organism evidence="3 4">
    <name type="scientific">Nitrospira tepida</name>
    <dbReference type="NCBI Taxonomy" id="2973512"/>
    <lineage>
        <taxon>Bacteria</taxon>
        <taxon>Pseudomonadati</taxon>
        <taxon>Nitrospirota</taxon>
        <taxon>Nitrospiria</taxon>
        <taxon>Nitrospirales</taxon>
        <taxon>Nitrospiraceae</taxon>
        <taxon>Nitrospira</taxon>
    </lineage>
</organism>
<sequence length="141" mass="15187">MLPGSGLKGLALAVARSNGEHETIFGTQKAAGLVDVLDAIPISPPGKNWIEVDIMNPHYPDWYQQKKDKQGKALAPSDDQSPNPIFFLTVSPGVEFEFALLCRTRTNEAKDALNKAKAWLIEGLKTLGAGAKTAAGYGYFV</sequence>
<evidence type="ECO:0000313" key="4">
    <source>
        <dbReference type="Proteomes" id="UP001179121"/>
    </source>
</evidence>
<dbReference type="InterPro" id="IPR010172">
    <property type="entry name" value="CRISPR-assoc_prot_TM1791"/>
</dbReference>
<dbReference type="InterPro" id="IPR005537">
    <property type="entry name" value="RAMP_III_fam"/>
</dbReference>
<dbReference type="NCBIfam" id="TIGR01898">
    <property type="entry name" value="cas_TM1791_cmr6"/>
    <property type="match status" value="1"/>
</dbReference>
<keyword evidence="4" id="KW-1185">Reference proteome</keyword>
<evidence type="ECO:0000256" key="1">
    <source>
        <dbReference type="ARBA" id="ARBA00023118"/>
    </source>
</evidence>
<protein>
    <recommendedName>
        <fullName evidence="2">CRISPR type III-associated protein domain-containing protein</fullName>
    </recommendedName>
</protein>
<dbReference type="Proteomes" id="UP001179121">
    <property type="component" value="Chromosome"/>
</dbReference>
<proteinExistence type="predicted"/>
<dbReference type="KEGG" id="nti:DNFV4_01565"/>
<evidence type="ECO:0000313" key="3">
    <source>
        <dbReference type="EMBL" id="CAI4031135.1"/>
    </source>
</evidence>
<dbReference type="GO" id="GO:0051607">
    <property type="term" value="P:defense response to virus"/>
    <property type="evidence" value="ECO:0007669"/>
    <property type="project" value="UniProtKB-KW"/>
</dbReference>
<name>A0AA86T6D4_9BACT</name>
<accession>A0AA86T6D4</accession>
<gene>
    <name evidence="3" type="ORF">DNFV4_01565</name>
</gene>
<dbReference type="PANTHER" id="PTHR39965:SF1">
    <property type="entry name" value="CRISPR SYSTEM CMR SUBUNIT CMR6"/>
    <property type="match status" value="1"/>
</dbReference>
<dbReference type="AlphaFoldDB" id="A0AA86T6D4"/>